<dbReference type="EMBL" id="KV441386">
    <property type="protein sequence ID" value="OAF62980.2"/>
    <property type="molecule type" value="Genomic_DNA"/>
</dbReference>
<dbReference type="OrthoDB" id="4153178at2759"/>
<dbReference type="AlphaFoldDB" id="A0A177AME0"/>
<evidence type="ECO:0000256" key="1">
    <source>
        <dbReference type="SAM" id="MobiDB-lite"/>
    </source>
</evidence>
<feature type="transmembrane region" description="Helical" evidence="2">
    <location>
        <begin position="799"/>
        <end position="820"/>
    </location>
</feature>
<reference evidence="3" key="1">
    <citation type="submission" date="2016-03" db="EMBL/GenBank/DDBJ databases">
        <title>Updated assembly of Pseudogymnoascus destructans, the fungus causing white-nose syndrome of bats.</title>
        <authorList>
            <person name="Palmer J.M."/>
            <person name="Drees K.P."/>
            <person name="Foster J.T."/>
            <person name="Lindner D.L."/>
        </authorList>
    </citation>
    <scope>NUCLEOTIDE SEQUENCE [LARGE SCALE GENOMIC DNA]</scope>
    <source>
        <strain evidence="3">20631-21</strain>
    </source>
</reference>
<dbReference type="eggNOG" id="ENOG502S8T0">
    <property type="taxonomic scope" value="Eukaryota"/>
</dbReference>
<feature type="compositionally biased region" description="Polar residues" evidence="1">
    <location>
        <begin position="301"/>
        <end position="323"/>
    </location>
</feature>
<feature type="transmembrane region" description="Helical" evidence="2">
    <location>
        <begin position="865"/>
        <end position="886"/>
    </location>
</feature>
<accession>A0A177AME0</accession>
<organism evidence="3">
    <name type="scientific">Pseudogymnoascus destructans</name>
    <dbReference type="NCBI Taxonomy" id="655981"/>
    <lineage>
        <taxon>Eukaryota</taxon>
        <taxon>Fungi</taxon>
        <taxon>Dikarya</taxon>
        <taxon>Ascomycota</taxon>
        <taxon>Pezizomycotina</taxon>
        <taxon>Leotiomycetes</taxon>
        <taxon>Thelebolales</taxon>
        <taxon>Thelebolaceae</taxon>
        <taxon>Pseudogymnoascus</taxon>
    </lineage>
</organism>
<evidence type="ECO:0008006" key="4">
    <source>
        <dbReference type="Google" id="ProtNLM"/>
    </source>
</evidence>
<evidence type="ECO:0000313" key="3">
    <source>
        <dbReference type="EMBL" id="OAF62980.2"/>
    </source>
</evidence>
<dbReference type="GeneID" id="36283626"/>
<feature type="compositionally biased region" description="Low complexity" evidence="1">
    <location>
        <begin position="328"/>
        <end position="339"/>
    </location>
</feature>
<dbReference type="Proteomes" id="UP000077154">
    <property type="component" value="Unassembled WGS sequence"/>
</dbReference>
<evidence type="ECO:0000256" key="2">
    <source>
        <dbReference type="SAM" id="Phobius"/>
    </source>
</evidence>
<keyword evidence="2" id="KW-0472">Membrane</keyword>
<feature type="compositionally biased region" description="Polar residues" evidence="1">
    <location>
        <begin position="340"/>
        <end position="353"/>
    </location>
</feature>
<feature type="region of interest" description="Disordered" evidence="1">
    <location>
        <begin position="113"/>
        <end position="253"/>
    </location>
</feature>
<proteinExistence type="predicted"/>
<feature type="compositionally biased region" description="Polar residues" evidence="1">
    <location>
        <begin position="1"/>
        <end position="26"/>
    </location>
</feature>
<feature type="compositionally biased region" description="Low complexity" evidence="1">
    <location>
        <begin position="188"/>
        <end position="197"/>
    </location>
</feature>
<feature type="compositionally biased region" description="Low complexity" evidence="1">
    <location>
        <begin position="224"/>
        <end position="233"/>
    </location>
</feature>
<feature type="region of interest" description="Disordered" evidence="1">
    <location>
        <begin position="298"/>
        <end position="373"/>
    </location>
</feature>
<feature type="region of interest" description="Disordered" evidence="1">
    <location>
        <begin position="672"/>
        <end position="737"/>
    </location>
</feature>
<keyword evidence="2" id="KW-0812">Transmembrane</keyword>
<dbReference type="RefSeq" id="XP_024328250.1">
    <property type="nucleotide sequence ID" value="XM_024464222.1"/>
</dbReference>
<feature type="compositionally biased region" description="Polar residues" evidence="1">
    <location>
        <begin position="674"/>
        <end position="698"/>
    </location>
</feature>
<dbReference type="VEuPathDB" id="FungiDB:GMDG_00853"/>
<protein>
    <recommendedName>
        <fullName evidence="4">Serine-rich protein</fullName>
    </recommendedName>
</protein>
<feature type="compositionally biased region" description="Low complexity" evidence="1">
    <location>
        <begin position="126"/>
        <end position="152"/>
    </location>
</feature>
<feature type="region of interest" description="Disordered" evidence="1">
    <location>
        <begin position="1"/>
        <end position="43"/>
    </location>
</feature>
<keyword evidence="2" id="KW-1133">Transmembrane helix</keyword>
<sequence>MSTWKTRTTSSAGESILASQNMVSPTPRTPGRKPLHERSGSQTNIAAVRLVPATPPQLLWSNTPSEERDDIYMRTALPTHPAHLLPPPDAGASFFQESAALIQSADPVSAAQPLAKQLRGQGPALTTTYQPRQTSRSTTSTPSSSRQSSVKSLQRKRKQVKVNPDKTFSVLEVAGQVESTKPDENGYSSSSSTLSRSTFDRVSSRTDSFAPRGASGATWKSEITATTLTTSCTPSPDMSIKSPTFESNTPSSPWNYKLVGGLRKVPGTPDLKQKVELLSDSPPSLPDLPEIDQTNERELSNKQSFQSGVTTSTTSDYSNCNVFPSSPPLLATASSPTPSINSDQQIALPSSPGSYVEESTVLHHQLPPSSDQNYEILGQSSTGYSPSSSQLELCNTESNYEVHGDLSPSPSTSLINLPAQPQQAYSRESLVIPPLQPKAKRSAERFGYYKKHSRESLRTGSLTSITSALSDDFVRALATGRQLTRVPSLKNIPETSPWTNPLALNAVKTHMQAYPHQWSSQLSTVASVSEGGTDRNSRQWSEARRSSGFVSHTRQIPSIASTISQDERLRDSNLLAYPQPTYSPTTQEALGPMTRMAEDQDEYGDKLTDMPILHERPSRTKLSGFFNIPYDIGRNNSMRSISSSRANSVLGTTLPTWAQLYYGSGEWRYLEAPGSSSEASDNRPPSSYRSGSPDTTNFPVGLCSPRRRPRELRPQREISQRSHHSMDITPADPPNPANPALAGSYLIEYSFKHRVRKPSSVWSPHLAHDRRMSRRQSTWDAPSVDWSQGGFSSEKNVQIIMFIVGFIMPISWMIAAVLPIPPRPDFPELTEEDARKSRLDLQEEMNRIWSPVDEKVYQNARWWRILNRIFSVVGVAIITLIVVLVVTKA</sequence>
<feature type="compositionally biased region" description="Basic and acidic residues" evidence="1">
    <location>
        <begin position="711"/>
        <end position="726"/>
    </location>
</feature>
<gene>
    <name evidence="3" type="ORF">VC83_00531</name>
</gene>
<feature type="compositionally biased region" description="Polar residues" evidence="1">
    <location>
        <begin position="241"/>
        <end position="253"/>
    </location>
</feature>
<name>A0A177AME0_9PEZI</name>